<comment type="caution">
    <text evidence="7">The sequence shown here is derived from an EMBL/GenBank/DDBJ whole genome shotgun (WGS) entry which is preliminary data.</text>
</comment>
<keyword evidence="8" id="KW-1185">Reference proteome</keyword>
<evidence type="ECO:0000256" key="4">
    <source>
        <dbReference type="ARBA" id="ARBA00023004"/>
    </source>
</evidence>
<dbReference type="EMBL" id="JAGGLI010000010">
    <property type="protein sequence ID" value="MBP2027322.1"/>
    <property type="molecule type" value="Genomic_DNA"/>
</dbReference>
<dbReference type="SUPFAM" id="SSF102114">
    <property type="entry name" value="Radical SAM enzymes"/>
    <property type="match status" value="1"/>
</dbReference>
<feature type="domain" description="Radical SAM core" evidence="6">
    <location>
        <begin position="9"/>
        <end position="239"/>
    </location>
</feature>
<dbReference type="InterPro" id="IPR058240">
    <property type="entry name" value="rSAM_sf"/>
</dbReference>
<dbReference type="SFLD" id="SFLDS00029">
    <property type="entry name" value="Radical_SAM"/>
    <property type="match status" value="1"/>
</dbReference>
<name>A0ABS4KHS8_9FIRM</name>
<reference evidence="7 8" key="1">
    <citation type="submission" date="2021-03" db="EMBL/GenBank/DDBJ databases">
        <title>Genomic Encyclopedia of Type Strains, Phase IV (KMG-IV): sequencing the most valuable type-strain genomes for metagenomic binning, comparative biology and taxonomic classification.</title>
        <authorList>
            <person name="Goeker M."/>
        </authorList>
    </citation>
    <scope>NUCLEOTIDE SEQUENCE [LARGE SCALE GENOMIC DNA]</scope>
    <source>
        <strain evidence="7 8">DSM 27512</strain>
    </source>
</reference>
<proteinExistence type="predicted"/>
<dbReference type="Gene3D" id="3.20.20.70">
    <property type="entry name" value="Aldolase class I"/>
    <property type="match status" value="1"/>
</dbReference>
<protein>
    <submittedName>
        <fullName evidence="7">Radical SAM superfamily enzyme YgiQ (UPF0313 family)</fullName>
    </submittedName>
</protein>
<gene>
    <name evidence="7" type="ORF">J2Z35_001116</name>
</gene>
<evidence type="ECO:0000256" key="3">
    <source>
        <dbReference type="ARBA" id="ARBA00022723"/>
    </source>
</evidence>
<dbReference type="InterPro" id="IPR013785">
    <property type="entry name" value="Aldolase_TIM"/>
</dbReference>
<dbReference type="RefSeq" id="WP_209660315.1">
    <property type="nucleotide sequence ID" value="NZ_JAGGLI010000010.1"/>
</dbReference>
<dbReference type="PANTHER" id="PTHR43409">
    <property type="entry name" value="ANAEROBIC MAGNESIUM-PROTOPORPHYRIN IX MONOMETHYL ESTER CYCLASE-RELATED"/>
    <property type="match status" value="1"/>
</dbReference>
<dbReference type="SMART" id="SM00729">
    <property type="entry name" value="Elp3"/>
    <property type="match status" value="1"/>
</dbReference>
<accession>A0ABS4KHS8</accession>
<dbReference type="PROSITE" id="PS51918">
    <property type="entry name" value="RADICAL_SAM"/>
    <property type="match status" value="1"/>
</dbReference>
<evidence type="ECO:0000256" key="1">
    <source>
        <dbReference type="ARBA" id="ARBA00001966"/>
    </source>
</evidence>
<dbReference type="SFLD" id="SFLDG01082">
    <property type="entry name" value="B12-binding_domain_containing"/>
    <property type="match status" value="1"/>
</dbReference>
<dbReference type="PANTHER" id="PTHR43409:SF4">
    <property type="entry name" value="RADICAL SAM SUPERFAMILY PROTEIN"/>
    <property type="match status" value="1"/>
</dbReference>
<dbReference type="CDD" id="cd01335">
    <property type="entry name" value="Radical_SAM"/>
    <property type="match status" value="1"/>
</dbReference>
<dbReference type="InterPro" id="IPR006638">
    <property type="entry name" value="Elp3/MiaA/NifB-like_rSAM"/>
</dbReference>
<keyword evidence="2" id="KW-0949">S-adenosyl-L-methionine</keyword>
<comment type="cofactor">
    <cofactor evidence="1">
        <name>[4Fe-4S] cluster</name>
        <dbReference type="ChEBI" id="CHEBI:49883"/>
    </cofactor>
</comment>
<evidence type="ECO:0000313" key="7">
    <source>
        <dbReference type="EMBL" id="MBP2027322.1"/>
    </source>
</evidence>
<evidence type="ECO:0000256" key="5">
    <source>
        <dbReference type="ARBA" id="ARBA00023014"/>
    </source>
</evidence>
<organism evidence="7 8">
    <name type="scientific">Acetoanaerobium pronyense</name>
    <dbReference type="NCBI Taxonomy" id="1482736"/>
    <lineage>
        <taxon>Bacteria</taxon>
        <taxon>Bacillati</taxon>
        <taxon>Bacillota</taxon>
        <taxon>Clostridia</taxon>
        <taxon>Peptostreptococcales</taxon>
        <taxon>Filifactoraceae</taxon>
        <taxon>Acetoanaerobium</taxon>
    </lineage>
</organism>
<dbReference type="SFLD" id="SFLDG01095">
    <property type="entry name" value="Uncharacterised_Radical_SAM_Su"/>
    <property type="match status" value="1"/>
</dbReference>
<keyword evidence="4" id="KW-0408">Iron</keyword>
<evidence type="ECO:0000313" key="8">
    <source>
        <dbReference type="Proteomes" id="UP001314903"/>
    </source>
</evidence>
<keyword evidence="5" id="KW-0411">Iron-sulfur</keyword>
<sequence>MKYEGSIYRPPSEARSLIVQVAVGCAHNKCTFCSMYKDKSFRIKSWEEIKEDLDEARENYRYIKRIFLADGDALVLPAKKLIQILDYIKEIFPECERVGIYAAPKDILLKSEEDLKALKESGLGIVYIGIESGDDQILKDIEKGVSSSEIISSGQKLKAAQIPISITLISGIGGKEKTKEHAIESARVVNRINPEYVSFLTLMLEEGTPLYEDWQNDKFSLLSPKEVLEEIRLFIENTDLKGSIFRANHASNYISLGGILNEEKDELLKNIDEALSEDFFKPEHLRGL</sequence>
<evidence type="ECO:0000256" key="2">
    <source>
        <dbReference type="ARBA" id="ARBA00022691"/>
    </source>
</evidence>
<dbReference type="InterPro" id="IPR051198">
    <property type="entry name" value="BchE-like"/>
</dbReference>
<evidence type="ECO:0000259" key="6">
    <source>
        <dbReference type="PROSITE" id="PS51918"/>
    </source>
</evidence>
<dbReference type="Pfam" id="PF04055">
    <property type="entry name" value="Radical_SAM"/>
    <property type="match status" value="1"/>
</dbReference>
<dbReference type="InterPro" id="IPR007197">
    <property type="entry name" value="rSAM"/>
</dbReference>
<keyword evidence="3" id="KW-0479">Metal-binding</keyword>
<dbReference type="Proteomes" id="UP001314903">
    <property type="component" value="Unassembled WGS sequence"/>
</dbReference>